<evidence type="ECO:0000259" key="5">
    <source>
        <dbReference type="PROSITE" id="PS50076"/>
    </source>
</evidence>
<protein>
    <recommendedName>
        <fullName evidence="4">Co-chaperone protein HscB homolog</fullName>
    </recommendedName>
</protein>
<evidence type="ECO:0000313" key="6">
    <source>
        <dbReference type="EMBL" id="ODS23346.1"/>
    </source>
</evidence>
<comment type="subunit">
    <text evidence="4">Interacts with HscA and stimulates its ATPase activity.</text>
</comment>
<name>A0A1D2QP35_9GAMM</name>
<dbReference type="PROSITE" id="PS50076">
    <property type="entry name" value="DNAJ_2"/>
    <property type="match status" value="1"/>
</dbReference>
<comment type="function">
    <text evidence="3 4">Co-chaperone involved in the maturation of iron-sulfur cluster-containing proteins. Seems to help targeting proteins to be folded toward HscA.</text>
</comment>
<dbReference type="SMART" id="SM00271">
    <property type="entry name" value="DnaJ"/>
    <property type="match status" value="1"/>
</dbReference>
<comment type="caution">
    <text evidence="6">The sequence shown here is derived from an EMBL/GenBank/DDBJ whole genome shotgun (WGS) entry which is preliminary data.</text>
</comment>
<dbReference type="EMBL" id="MDLC01000031">
    <property type="protein sequence ID" value="ODS23346.1"/>
    <property type="molecule type" value="Genomic_DNA"/>
</dbReference>
<evidence type="ECO:0000256" key="2">
    <source>
        <dbReference type="ARBA" id="ARBA00023186"/>
    </source>
</evidence>
<dbReference type="GO" id="GO:0001671">
    <property type="term" value="F:ATPase activator activity"/>
    <property type="evidence" value="ECO:0007669"/>
    <property type="project" value="InterPro"/>
</dbReference>
<dbReference type="GO" id="GO:1990230">
    <property type="term" value="C:iron-sulfur cluster transfer complex"/>
    <property type="evidence" value="ECO:0007669"/>
    <property type="project" value="TreeGrafter"/>
</dbReference>
<dbReference type="SUPFAM" id="SSF46565">
    <property type="entry name" value="Chaperone J-domain"/>
    <property type="match status" value="1"/>
</dbReference>
<dbReference type="GO" id="GO:0051259">
    <property type="term" value="P:protein complex oligomerization"/>
    <property type="evidence" value="ECO:0007669"/>
    <property type="project" value="InterPro"/>
</dbReference>
<keyword evidence="2 4" id="KW-0143">Chaperone</keyword>
<evidence type="ECO:0000256" key="4">
    <source>
        <dbReference type="HAMAP-Rule" id="MF_00682"/>
    </source>
</evidence>
<dbReference type="PANTHER" id="PTHR14021">
    <property type="entry name" value="IRON-SULFUR CLUSTER CO-CHAPERONE PROTEIN HSCB"/>
    <property type="match status" value="1"/>
</dbReference>
<organism evidence="6 7">
    <name type="scientific">Candidatus Endobugula sertula</name>
    <name type="common">Bugula neritina bacterial symbiont</name>
    <dbReference type="NCBI Taxonomy" id="62101"/>
    <lineage>
        <taxon>Bacteria</taxon>
        <taxon>Pseudomonadati</taxon>
        <taxon>Pseudomonadota</taxon>
        <taxon>Gammaproteobacteria</taxon>
        <taxon>Cellvibrionales</taxon>
        <taxon>Cellvibrionaceae</taxon>
        <taxon>Candidatus Endobugula</taxon>
    </lineage>
</organism>
<dbReference type="GO" id="GO:0044571">
    <property type="term" value="P:[2Fe-2S] cluster assembly"/>
    <property type="evidence" value="ECO:0007669"/>
    <property type="project" value="InterPro"/>
</dbReference>
<dbReference type="AlphaFoldDB" id="A0A1D2QP35"/>
<dbReference type="GO" id="GO:0006457">
    <property type="term" value="P:protein folding"/>
    <property type="evidence" value="ECO:0007669"/>
    <property type="project" value="UniProtKB-UniRule"/>
</dbReference>
<evidence type="ECO:0000256" key="1">
    <source>
        <dbReference type="ARBA" id="ARBA00010476"/>
    </source>
</evidence>
<feature type="domain" description="J" evidence="5">
    <location>
        <begin position="6"/>
        <end position="80"/>
    </location>
</feature>
<dbReference type="Gene3D" id="1.20.1280.20">
    <property type="entry name" value="HscB, C-terminal domain"/>
    <property type="match status" value="1"/>
</dbReference>
<dbReference type="Pfam" id="PF07743">
    <property type="entry name" value="HSCB_C"/>
    <property type="match status" value="1"/>
</dbReference>
<dbReference type="PANTHER" id="PTHR14021:SF15">
    <property type="entry name" value="IRON-SULFUR CLUSTER CO-CHAPERONE PROTEIN HSCB"/>
    <property type="match status" value="1"/>
</dbReference>
<proteinExistence type="inferred from homology"/>
<dbReference type="InterPro" id="IPR001623">
    <property type="entry name" value="DnaJ_domain"/>
</dbReference>
<dbReference type="Gene3D" id="1.10.287.110">
    <property type="entry name" value="DnaJ domain"/>
    <property type="match status" value="1"/>
</dbReference>
<dbReference type="Proteomes" id="UP000242502">
    <property type="component" value="Unassembled WGS sequence"/>
</dbReference>
<dbReference type="InterPro" id="IPR004640">
    <property type="entry name" value="HscB"/>
</dbReference>
<dbReference type="CDD" id="cd06257">
    <property type="entry name" value="DnaJ"/>
    <property type="match status" value="1"/>
</dbReference>
<dbReference type="InterPro" id="IPR036869">
    <property type="entry name" value="J_dom_sf"/>
</dbReference>
<accession>A0A1D2QP35</accession>
<dbReference type="InterPro" id="IPR009073">
    <property type="entry name" value="HscB_oligo_C"/>
</dbReference>
<comment type="similarity">
    <text evidence="1 4">Belongs to the HscB family.</text>
</comment>
<sequence>MNLTQNYFELLGVPQQYHVDKAIVVEHYHKLQKEFHPDKFAAQSENEQRYAVQFAAYLNTAFQTLTSPVLCAEYLLELVGEETNQQSTTIHDSQFLRLQMEWRETLSEIAVDTDINRAEERLDELRDIVSREKKTLQVQFEQQYQNEVYPEAKQIVAKLHFVDKMLQEIEVLESSLFD</sequence>
<reference evidence="6 7" key="1">
    <citation type="journal article" date="2016" name="Appl. Environ. Microbiol.">
        <title>Lack of Overt Genome Reduction in the Bryostatin-Producing Bryozoan Symbiont "Candidatus Endobugula sertula".</title>
        <authorList>
            <person name="Miller I.J."/>
            <person name="Vanee N."/>
            <person name="Fong S.S."/>
            <person name="Lim-Fong G.E."/>
            <person name="Kwan J.C."/>
        </authorList>
    </citation>
    <scope>NUCLEOTIDE SEQUENCE [LARGE SCALE GENOMIC DNA]</scope>
    <source>
        <strain evidence="6">AB1-4</strain>
    </source>
</reference>
<dbReference type="HAMAP" id="MF_00682">
    <property type="entry name" value="HscB"/>
    <property type="match status" value="1"/>
</dbReference>
<evidence type="ECO:0000313" key="7">
    <source>
        <dbReference type="Proteomes" id="UP000242502"/>
    </source>
</evidence>
<dbReference type="NCBIfam" id="TIGR00714">
    <property type="entry name" value="hscB"/>
    <property type="match status" value="1"/>
</dbReference>
<dbReference type="InterPro" id="IPR036386">
    <property type="entry name" value="HscB_C_sf"/>
</dbReference>
<evidence type="ECO:0000256" key="3">
    <source>
        <dbReference type="ARBA" id="ARBA00025596"/>
    </source>
</evidence>
<gene>
    <name evidence="4" type="primary">hscB</name>
    <name evidence="6" type="ORF">AB835_09320</name>
</gene>
<dbReference type="GO" id="GO:0051087">
    <property type="term" value="F:protein-folding chaperone binding"/>
    <property type="evidence" value="ECO:0007669"/>
    <property type="project" value="InterPro"/>
</dbReference>
<dbReference type="STRING" id="62101.AB835_09320"/>
<dbReference type="SUPFAM" id="SSF47144">
    <property type="entry name" value="HSC20 (HSCB), C-terminal oligomerisation domain"/>
    <property type="match status" value="1"/>
</dbReference>